<feature type="region of interest" description="Disordered" evidence="1">
    <location>
        <begin position="1"/>
        <end position="35"/>
    </location>
</feature>
<comment type="caution">
    <text evidence="2">The sequence shown here is derived from an EMBL/GenBank/DDBJ whole genome shotgun (WGS) entry which is preliminary data.</text>
</comment>
<dbReference type="RefSeq" id="XP_056786893.1">
    <property type="nucleotide sequence ID" value="XM_056937801.1"/>
</dbReference>
<protein>
    <submittedName>
        <fullName evidence="2">Uncharacterized protein</fullName>
    </submittedName>
</protein>
<dbReference type="EMBL" id="JAPWDQ010000012">
    <property type="protein sequence ID" value="KAJ5475135.1"/>
    <property type="molecule type" value="Genomic_DNA"/>
</dbReference>
<gene>
    <name evidence="2" type="ORF">N7539_008201</name>
</gene>
<feature type="compositionally biased region" description="Polar residues" evidence="1">
    <location>
        <begin position="22"/>
        <end position="35"/>
    </location>
</feature>
<evidence type="ECO:0000256" key="1">
    <source>
        <dbReference type="SAM" id="MobiDB-lite"/>
    </source>
</evidence>
<evidence type="ECO:0000313" key="3">
    <source>
        <dbReference type="Proteomes" id="UP001148312"/>
    </source>
</evidence>
<organism evidence="2 3">
    <name type="scientific">Penicillium diatomitis</name>
    <dbReference type="NCBI Taxonomy" id="2819901"/>
    <lineage>
        <taxon>Eukaryota</taxon>
        <taxon>Fungi</taxon>
        <taxon>Dikarya</taxon>
        <taxon>Ascomycota</taxon>
        <taxon>Pezizomycotina</taxon>
        <taxon>Eurotiomycetes</taxon>
        <taxon>Eurotiomycetidae</taxon>
        <taxon>Eurotiales</taxon>
        <taxon>Aspergillaceae</taxon>
        <taxon>Penicillium</taxon>
    </lineage>
</organism>
<proteinExistence type="predicted"/>
<feature type="compositionally biased region" description="Low complexity" evidence="1">
    <location>
        <begin position="40"/>
        <end position="49"/>
    </location>
</feature>
<dbReference type="Proteomes" id="UP001148312">
    <property type="component" value="Unassembled WGS sequence"/>
</dbReference>
<dbReference type="GeneID" id="81628051"/>
<evidence type="ECO:0000313" key="2">
    <source>
        <dbReference type="EMBL" id="KAJ5475135.1"/>
    </source>
</evidence>
<keyword evidence="3" id="KW-1185">Reference proteome</keyword>
<reference evidence="2" key="2">
    <citation type="journal article" date="2023" name="IMA Fungus">
        <title>Comparative genomic study of the Penicillium genus elucidates a diverse pangenome and 15 lateral gene transfer events.</title>
        <authorList>
            <person name="Petersen C."/>
            <person name="Sorensen T."/>
            <person name="Nielsen M.R."/>
            <person name="Sondergaard T.E."/>
            <person name="Sorensen J.L."/>
            <person name="Fitzpatrick D.A."/>
            <person name="Frisvad J.C."/>
            <person name="Nielsen K.L."/>
        </authorList>
    </citation>
    <scope>NUCLEOTIDE SEQUENCE</scope>
    <source>
        <strain evidence="2">IBT 30728</strain>
    </source>
</reference>
<name>A0A9X0BMZ2_9EURO</name>
<reference evidence="2" key="1">
    <citation type="submission" date="2022-12" db="EMBL/GenBank/DDBJ databases">
        <authorList>
            <person name="Petersen C."/>
        </authorList>
    </citation>
    <scope>NUCLEOTIDE SEQUENCE</scope>
    <source>
        <strain evidence="2">IBT 30728</strain>
    </source>
</reference>
<feature type="compositionally biased region" description="Polar residues" evidence="1">
    <location>
        <begin position="1"/>
        <end position="15"/>
    </location>
</feature>
<dbReference type="AlphaFoldDB" id="A0A9X0BMZ2"/>
<accession>A0A9X0BMZ2</accession>
<feature type="region of interest" description="Disordered" evidence="1">
    <location>
        <begin position="40"/>
        <end position="59"/>
    </location>
</feature>
<sequence length="265" mass="29378">MAMGNSESCNGQTSEDAVKEIQPSTADSFPSTSLYPFSSPASTPSSFMPGRPLQPSIYGDKKGPRVENGLWLAAGIPQQYLINGIPIAGVINEHGIPRPSLRGSGIWPCEETIEEITRMLESDDLPGLREAKSLVHLGGRRTFQLRDAYVWIALRQYDDGSFVISESARNKFAPKWRELLDPESDAPAPTVFDLRKPRLRMAQWREDERGMEQIVKQLNALSADVARLAHQIESVTHILKLANLDNEQSARASHVQAELGQMELS</sequence>